<evidence type="ECO:0000256" key="4">
    <source>
        <dbReference type="ARBA" id="ARBA00022692"/>
    </source>
</evidence>
<keyword evidence="4 11" id="KW-0812">Transmembrane</keyword>
<feature type="transmembrane region" description="Helical" evidence="11">
    <location>
        <begin position="269"/>
        <end position="285"/>
    </location>
</feature>
<keyword evidence="3" id="KW-0589">Pheromone response</keyword>
<dbReference type="Proteomes" id="UP000219338">
    <property type="component" value="Unassembled WGS sequence"/>
</dbReference>
<evidence type="ECO:0000256" key="7">
    <source>
        <dbReference type="ARBA" id="ARBA00023136"/>
    </source>
</evidence>
<keyword evidence="9" id="KW-0807">Transducer</keyword>
<keyword evidence="14" id="KW-1185">Reference proteome</keyword>
<gene>
    <name evidence="13" type="ORF">ARMOST_00630</name>
</gene>
<evidence type="ECO:0000256" key="9">
    <source>
        <dbReference type="ARBA" id="ARBA00023224"/>
    </source>
</evidence>
<comment type="similarity">
    <text evidence="2">Belongs to the G-protein coupled receptor 4 family.</text>
</comment>
<accession>A0A284QLQ7</accession>
<evidence type="ECO:0000313" key="13">
    <source>
        <dbReference type="EMBL" id="SJK97378.1"/>
    </source>
</evidence>
<keyword evidence="12" id="KW-0732">Signal</keyword>
<evidence type="ECO:0000256" key="1">
    <source>
        <dbReference type="ARBA" id="ARBA00004141"/>
    </source>
</evidence>
<evidence type="ECO:0000313" key="14">
    <source>
        <dbReference type="Proteomes" id="UP000219338"/>
    </source>
</evidence>
<feature type="signal peptide" evidence="12">
    <location>
        <begin position="1"/>
        <end position="27"/>
    </location>
</feature>
<protein>
    <submittedName>
        <fullName evidence="13">Uncharacterized protein</fullName>
    </submittedName>
</protein>
<evidence type="ECO:0000256" key="5">
    <source>
        <dbReference type="ARBA" id="ARBA00022989"/>
    </source>
</evidence>
<evidence type="ECO:0000256" key="6">
    <source>
        <dbReference type="ARBA" id="ARBA00023040"/>
    </source>
</evidence>
<evidence type="ECO:0000256" key="12">
    <source>
        <dbReference type="SAM" id="SignalP"/>
    </source>
</evidence>
<reference evidence="14" key="1">
    <citation type="journal article" date="2017" name="Nat. Ecol. Evol.">
        <title>Genome expansion and lineage-specific genetic innovations in the forest pathogenic fungi Armillaria.</title>
        <authorList>
            <person name="Sipos G."/>
            <person name="Prasanna A.N."/>
            <person name="Walter M.C."/>
            <person name="O'Connor E."/>
            <person name="Balint B."/>
            <person name="Krizsan K."/>
            <person name="Kiss B."/>
            <person name="Hess J."/>
            <person name="Varga T."/>
            <person name="Slot J."/>
            <person name="Riley R."/>
            <person name="Boka B."/>
            <person name="Rigling D."/>
            <person name="Barry K."/>
            <person name="Lee J."/>
            <person name="Mihaltcheva S."/>
            <person name="LaButti K."/>
            <person name="Lipzen A."/>
            <person name="Waldron R."/>
            <person name="Moloney N.M."/>
            <person name="Sperisen C."/>
            <person name="Kredics L."/>
            <person name="Vagvoelgyi C."/>
            <person name="Patrignani A."/>
            <person name="Fitzpatrick D."/>
            <person name="Nagy I."/>
            <person name="Doyle S."/>
            <person name="Anderson J.B."/>
            <person name="Grigoriev I.V."/>
            <person name="Gueldener U."/>
            <person name="Muensterkoetter M."/>
            <person name="Nagy L.G."/>
        </authorList>
    </citation>
    <scope>NUCLEOTIDE SEQUENCE [LARGE SCALE GENOMIC DNA]</scope>
    <source>
        <strain evidence="14">C18/9</strain>
    </source>
</reference>
<keyword evidence="8" id="KW-0675">Receptor</keyword>
<feature type="transmembrane region" description="Helical" evidence="11">
    <location>
        <begin position="204"/>
        <end position="225"/>
    </location>
</feature>
<organism evidence="13 14">
    <name type="scientific">Armillaria ostoyae</name>
    <name type="common">Armillaria root rot fungus</name>
    <dbReference type="NCBI Taxonomy" id="47428"/>
    <lineage>
        <taxon>Eukaryota</taxon>
        <taxon>Fungi</taxon>
        <taxon>Dikarya</taxon>
        <taxon>Basidiomycota</taxon>
        <taxon>Agaricomycotina</taxon>
        <taxon>Agaricomycetes</taxon>
        <taxon>Agaricomycetidae</taxon>
        <taxon>Agaricales</taxon>
        <taxon>Marasmiineae</taxon>
        <taxon>Physalacriaceae</taxon>
        <taxon>Armillaria</taxon>
    </lineage>
</organism>
<dbReference type="Pfam" id="PF02076">
    <property type="entry name" value="STE3"/>
    <property type="match status" value="1"/>
</dbReference>
<dbReference type="GO" id="GO:0005886">
    <property type="term" value="C:plasma membrane"/>
    <property type="evidence" value="ECO:0007669"/>
    <property type="project" value="TreeGrafter"/>
</dbReference>
<keyword evidence="7 11" id="KW-0472">Membrane</keyword>
<evidence type="ECO:0000256" key="11">
    <source>
        <dbReference type="SAM" id="Phobius"/>
    </source>
</evidence>
<feature type="region of interest" description="Disordered" evidence="10">
    <location>
        <begin position="364"/>
        <end position="406"/>
    </location>
</feature>
<dbReference type="GO" id="GO:0000750">
    <property type="term" value="P:pheromone-dependent signal transduction involved in conjugation with cellular fusion"/>
    <property type="evidence" value="ECO:0007669"/>
    <property type="project" value="TreeGrafter"/>
</dbReference>
<dbReference type="PRINTS" id="PR00899">
    <property type="entry name" value="GPCRSTE3"/>
</dbReference>
<dbReference type="OrthoDB" id="2874149at2759"/>
<feature type="transmembrane region" description="Helical" evidence="11">
    <location>
        <begin position="37"/>
        <end position="58"/>
    </location>
</feature>
<dbReference type="AlphaFoldDB" id="A0A284QLQ7"/>
<proteinExistence type="inferred from homology"/>
<comment type="subcellular location">
    <subcellularLocation>
        <location evidence="1">Membrane</location>
        <topology evidence="1">Multi-pass membrane protein</topology>
    </subcellularLocation>
</comment>
<evidence type="ECO:0000256" key="8">
    <source>
        <dbReference type="ARBA" id="ARBA00023170"/>
    </source>
</evidence>
<name>A0A284QLQ7_ARMOS</name>
<feature type="chain" id="PRO_5012131267" evidence="12">
    <location>
        <begin position="28"/>
        <end position="428"/>
    </location>
</feature>
<dbReference type="EMBL" id="FUEG01000001">
    <property type="protein sequence ID" value="SJK97378.1"/>
    <property type="molecule type" value="Genomic_DNA"/>
</dbReference>
<dbReference type="PANTHER" id="PTHR28097:SF1">
    <property type="entry name" value="PHEROMONE A FACTOR RECEPTOR"/>
    <property type="match status" value="1"/>
</dbReference>
<feature type="transmembrane region" description="Helical" evidence="11">
    <location>
        <begin position="158"/>
        <end position="178"/>
    </location>
</feature>
<dbReference type="PANTHER" id="PTHR28097">
    <property type="entry name" value="PHEROMONE A FACTOR RECEPTOR"/>
    <property type="match status" value="1"/>
</dbReference>
<evidence type="ECO:0000256" key="3">
    <source>
        <dbReference type="ARBA" id="ARBA00022507"/>
    </source>
</evidence>
<evidence type="ECO:0000256" key="10">
    <source>
        <dbReference type="SAM" id="MobiDB-lite"/>
    </source>
</evidence>
<dbReference type="OMA" id="RRIWCIS"/>
<dbReference type="STRING" id="47428.A0A284QLQ7"/>
<evidence type="ECO:0000256" key="2">
    <source>
        <dbReference type="ARBA" id="ARBA00011085"/>
    </source>
</evidence>
<keyword evidence="5 11" id="KW-1133">Transmembrane helix</keyword>
<feature type="transmembrane region" description="Helical" evidence="11">
    <location>
        <begin position="103"/>
        <end position="121"/>
    </location>
</feature>
<dbReference type="InterPro" id="IPR001499">
    <property type="entry name" value="GPCR_STE3"/>
</dbReference>
<keyword evidence="6" id="KW-0297">G-protein coupled receptor</keyword>
<dbReference type="GO" id="GO:0004932">
    <property type="term" value="F:mating-type factor pheromone receptor activity"/>
    <property type="evidence" value="ECO:0007669"/>
    <property type="project" value="InterPro"/>
</dbReference>
<sequence length="428" mass="47214">MSFTNTVFAVFSLVLFLLILVPTPCHAQPWNLGTLFFIFWLASSLIILFVDSVGATAADWCDFSLRILVASSMGIPTSLMTITRRIWCISQLDGPLQSSQTTFSAIFDIFLCVTIPVAGSLTQYAAQAHRFDIFLDAGCLPFTYDLTLSITFVNAPSLILSIIAIGFSVTSLGTYKYLKPVSHKYSPLADPSFPALSPQRYVRLLVLSVVVSVFNVAYHVTMIVLQATDRQIIHLEGINDSERSTVNVYPASVWRSVPRTAFGVEGNRWMFLITGLAFLALLGTGEDVRKHYRRLFAAVPKASPNLKLDVFAFAKRKQTTPEPEKIGLHTMGTILRPSRKTLAFQYDKMSFKDVGGLLRDADSEAAPALPETGATKLTRPPKARTYDRDKPLPSPEPLVDPNYPGPTFVLPSDSFLELASPKEASHLP</sequence>